<sequence>MARANWLKVGDKNSAFFHKYASFRWKIKTISRLELDEGGETTEKKEEVFSTLKEMGPTKAPVPDGFPALFFQRYWHIVGKEVTTFCLGILNNDQNFGHLNSTDIVLIPKTQNPSNLVDFRPISLCTVLYKIVAKTIANRFQEVIGKCIDGAQSPFVPGRLISDNVLLAYEILHTFRKKLKPTTGLNEGFLKEVMMRMGFTKDWVELILKCITTASYAVNINGNRGRTF</sequence>
<keyword evidence="1" id="KW-0695">RNA-directed DNA polymerase</keyword>
<dbReference type="PANTHER" id="PTHR46890">
    <property type="entry name" value="NON-LTR RETROLELEMENT REVERSE TRANSCRIPTASE-LIKE PROTEIN-RELATED"/>
    <property type="match status" value="1"/>
</dbReference>
<dbReference type="PANTHER" id="PTHR46890:SF48">
    <property type="entry name" value="RNA-DIRECTED DNA POLYMERASE"/>
    <property type="match status" value="1"/>
</dbReference>
<name>A0A5B6UPH4_9ROSI</name>
<reference evidence="2" key="1">
    <citation type="journal article" date="2019" name="Plant Biotechnol. J.">
        <title>Genome sequencing of the Australian wild diploid species Gossypium australe highlights disease resistance and delayed gland morphogenesis.</title>
        <authorList>
            <person name="Cai Y."/>
            <person name="Cai X."/>
            <person name="Wang Q."/>
            <person name="Wang P."/>
            <person name="Zhang Y."/>
            <person name="Cai C."/>
            <person name="Xu Y."/>
            <person name="Wang K."/>
            <person name="Zhou Z."/>
            <person name="Wang C."/>
            <person name="Geng S."/>
            <person name="Li B."/>
            <person name="Dong Q."/>
            <person name="Hou Y."/>
            <person name="Wang H."/>
            <person name="Ai P."/>
            <person name="Liu Z."/>
            <person name="Yi F."/>
            <person name="Sun M."/>
            <person name="An G."/>
            <person name="Cheng J."/>
            <person name="Zhang Y."/>
            <person name="Shi Q."/>
            <person name="Xie Y."/>
            <person name="Shi X."/>
            <person name="Chang Y."/>
            <person name="Huang F."/>
            <person name="Chen Y."/>
            <person name="Hong S."/>
            <person name="Mi L."/>
            <person name="Sun Q."/>
            <person name="Zhang L."/>
            <person name="Zhou B."/>
            <person name="Peng R."/>
            <person name="Zhang X."/>
            <person name="Liu F."/>
        </authorList>
    </citation>
    <scope>NUCLEOTIDE SEQUENCE [LARGE SCALE GENOMIC DNA]</scope>
    <source>
        <strain evidence="2">cv. PA1801</strain>
    </source>
</reference>
<protein>
    <submittedName>
        <fullName evidence="1">Reverse transcriptase</fullName>
    </submittedName>
</protein>
<dbReference type="EMBL" id="SMMG02000009">
    <property type="protein sequence ID" value="KAA3459980.1"/>
    <property type="molecule type" value="Genomic_DNA"/>
</dbReference>
<dbReference type="AlphaFoldDB" id="A0A5B6UPH4"/>
<evidence type="ECO:0000313" key="1">
    <source>
        <dbReference type="EMBL" id="KAA3459980.1"/>
    </source>
</evidence>
<proteinExistence type="predicted"/>
<accession>A0A5B6UPH4</accession>
<dbReference type="Proteomes" id="UP000325315">
    <property type="component" value="Unassembled WGS sequence"/>
</dbReference>
<keyword evidence="1" id="KW-0808">Transferase</keyword>
<dbReference type="InterPro" id="IPR052343">
    <property type="entry name" value="Retrotransposon-Effector_Assoc"/>
</dbReference>
<keyword evidence="2" id="KW-1185">Reference proteome</keyword>
<gene>
    <name evidence="1" type="ORF">EPI10_026692</name>
</gene>
<dbReference type="OrthoDB" id="1299766at2759"/>
<keyword evidence="1" id="KW-0548">Nucleotidyltransferase</keyword>
<dbReference type="GO" id="GO:0003964">
    <property type="term" value="F:RNA-directed DNA polymerase activity"/>
    <property type="evidence" value="ECO:0007669"/>
    <property type="project" value="UniProtKB-KW"/>
</dbReference>
<organism evidence="1 2">
    <name type="scientific">Gossypium australe</name>
    <dbReference type="NCBI Taxonomy" id="47621"/>
    <lineage>
        <taxon>Eukaryota</taxon>
        <taxon>Viridiplantae</taxon>
        <taxon>Streptophyta</taxon>
        <taxon>Embryophyta</taxon>
        <taxon>Tracheophyta</taxon>
        <taxon>Spermatophyta</taxon>
        <taxon>Magnoliopsida</taxon>
        <taxon>eudicotyledons</taxon>
        <taxon>Gunneridae</taxon>
        <taxon>Pentapetalae</taxon>
        <taxon>rosids</taxon>
        <taxon>malvids</taxon>
        <taxon>Malvales</taxon>
        <taxon>Malvaceae</taxon>
        <taxon>Malvoideae</taxon>
        <taxon>Gossypium</taxon>
    </lineage>
</organism>
<evidence type="ECO:0000313" key="2">
    <source>
        <dbReference type="Proteomes" id="UP000325315"/>
    </source>
</evidence>
<comment type="caution">
    <text evidence="1">The sequence shown here is derived from an EMBL/GenBank/DDBJ whole genome shotgun (WGS) entry which is preliminary data.</text>
</comment>